<feature type="compositionally biased region" description="Low complexity" evidence="1">
    <location>
        <begin position="305"/>
        <end position="331"/>
    </location>
</feature>
<dbReference type="AlphaFoldDB" id="A9V124"/>
<dbReference type="InParanoid" id="A9V124"/>
<evidence type="ECO:0000256" key="1">
    <source>
        <dbReference type="SAM" id="MobiDB-lite"/>
    </source>
</evidence>
<dbReference type="Gene3D" id="2.30.30.140">
    <property type="match status" value="1"/>
</dbReference>
<gene>
    <name evidence="3" type="ORF">MONBRDRAFT_32676</name>
</gene>
<feature type="compositionally biased region" description="Polar residues" evidence="1">
    <location>
        <begin position="160"/>
        <end position="172"/>
    </location>
</feature>
<reference evidence="3 4" key="1">
    <citation type="journal article" date="2008" name="Nature">
        <title>The genome of the choanoflagellate Monosiga brevicollis and the origin of metazoans.</title>
        <authorList>
            <consortium name="JGI Sequencing"/>
            <person name="King N."/>
            <person name="Westbrook M.J."/>
            <person name="Young S.L."/>
            <person name="Kuo A."/>
            <person name="Abedin M."/>
            <person name="Chapman J."/>
            <person name="Fairclough S."/>
            <person name="Hellsten U."/>
            <person name="Isogai Y."/>
            <person name="Letunic I."/>
            <person name="Marr M."/>
            <person name="Pincus D."/>
            <person name="Putnam N."/>
            <person name="Rokas A."/>
            <person name="Wright K.J."/>
            <person name="Zuzow R."/>
            <person name="Dirks W."/>
            <person name="Good M."/>
            <person name="Goodstein D."/>
            <person name="Lemons D."/>
            <person name="Li W."/>
            <person name="Lyons J.B."/>
            <person name="Morris A."/>
            <person name="Nichols S."/>
            <person name="Richter D.J."/>
            <person name="Salamov A."/>
            <person name="Bork P."/>
            <person name="Lim W.A."/>
            <person name="Manning G."/>
            <person name="Miller W.T."/>
            <person name="McGinnis W."/>
            <person name="Shapiro H."/>
            <person name="Tjian R."/>
            <person name="Grigoriev I.V."/>
            <person name="Rokhsar D."/>
        </authorList>
    </citation>
    <scope>NUCLEOTIDE SEQUENCE [LARGE SCALE GENOMIC DNA]</scope>
    <source>
        <strain evidence="4">MX1 / ATCC 50154</strain>
    </source>
</reference>
<dbReference type="GeneID" id="5891769"/>
<dbReference type="PROSITE" id="PS50812">
    <property type="entry name" value="PWWP"/>
    <property type="match status" value="1"/>
</dbReference>
<feature type="region of interest" description="Disordered" evidence="1">
    <location>
        <begin position="155"/>
        <end position="374"/>
    </location>
</feature>
<evidence type="ECO:0000313" key="4">
    <source>
        <dbReference type="Proteomes" id="UP000001357"/>
    </source>
</evidence>
<accession>A9V124</accession>
<feature type="compositionally biased region" description="Polar residues" evidence="1">
    <location>
        <begin position="184"/>
        <end position="201"/>
    </location>
</feature>
<name>A9V124_MONBE</name>
<dbReference type="InterPro" id="IPR000313">
    <property type="entry name" value="PWWP_dom"/>
</dbReference>
<dbReference type="SUPFAM" id="SSF63748">
    <property type="entry name" value="Tudor/PWWP/MBT"/>
    <property type="match status" value="1"/>
</dbReference>
<evidence type="ECO:0000259" key="2">
    <source>
        <dbReference type="PROSITE" id="PS50812"/>
    </source>
</evidence>
<dbReference type="KEGG" id="mbr:MONBRDRAFT_32676"/>
<organism evidence="3 4">
    <name type="scientific">Monosiga brevicollis</name>
    <name type="common">Choanoflagellate</name>
    <dbReference type="NCBI Taxonomy" id="81824"/>
    <lineage>
        <taxon>Eukaryota</taxon>
        <taxon>Choanoflagellata</taxon>
        <taxon>Craspedida</taxon>
        <taxon>Salpingoecidae</taxon>
        <taxon>Monosiga</taxon>
    </lineage>
</organism>
<dbReference type="EMBL" id="CH991553">
    <property type="protein sequence ID" value="EDQ88857.1"/>
    <property type="molecule type" value="Genomic_DNA"/>
</dbReference>
<sequence length="422" mass="45398">MTDTAAQGAEMDPLLADEEQTPATSQPATPKPDGSAGNKRQARLSSSKRRQLTEALDRSSVIKPMEVMWGRYQRMAHWPCQIINRLAPEAEFEMPSAERPADQYPVRFFGTYDIAWLDRSRLVYWEPGFPLYASKIRNKVAKQAIAEAEKCAETGEVPPQFNNPNVTMQGASQEEPEDAADAPSVQTQLDGAASTTTSQPQEAGVTMEGEDAGAAPAAKKKGRGRPPKLGTITLNVKGPATPEPGQSDATAPKKKSSTKKSAAARNKTKASKEPKTPKTPKAAKSSKNAIDEEDAEPASKKTPKGSKTSKTPTKNSTPSGQSKTSKSSKGAKNAKRAESAATPTTGGQTAAKKSKKGSSANSTAEDDPILPHNVDFKVRLRANLKPHEAARKERQAKVQHQLGLNLPRADAFRKWRQPVTTI</sequence>
<feature type="compositionally biased region" description="Low complexity" evidence="1">
    <location>
        <begin position="340"/>
        <end position="363"/>
    </location>
</feature>
<feature type="region of interest" description="Disordered" evidence="1">
    <location>
        <begin position="1"/>
        <end position="56"/>
    </location>
</feature>
<dbReference type="Proteomes" id="UP000001357">
    <property type="component" value="Unassembled WGS sequence"/>
</dbReference>
<dbReference type="RefSeq" id="XP_001746470.1">
    <property type="nucleotide sequence ID" value="XM_001746418.1"/>
</dbReference>
<protein>
    <recommendedName>
        <fullName evidence="2">PWWP domain-containing protein</fullName>
    </recommendedName>
</protein>
<keyword evidence="4" id="KW-1185">Reference proteome</keyword>
<feature type="compositionally biased region" description="Basic residues" evidence="1">
    <location>
        <begin position="40"/>
        <end position="50"/>
    </location>
</feature>
<evidence type="ECO:0000313" key="3">
    <source>
        <dbReference type="EMBL" id="EDQ88857.1"/>
    </source>
</evidence>
<dbReference type="Pfam" id="PF00855">
    <property type="entry name" value="PWWP"/>
    <property type="match status" value="1"/>
</dbReference>
<proteinExistence type="predicted"/>
<feature type="domain" description="PWWP" evidence="2">
    <location>
        <begin position="64"/>
        <end position="128"/>
    </location>
</feature>
<dbReference type="CDD" id="cd05162">
    <property type="entry name" value="PWWP"/>
    <property type="match status" value="1"/>
</dbReference>